<feature type="domain" description="EcxA zinc-binding" evidence="2">
    <location>
        <begin position="449"/>
        <end position="757"/>
    </location>
</feature>
<dbReference type="Pfam" id="PF17162">
    <property type="entry name" value="DUF5118"/>
    <property type="match status" value="1"/>
</dbReference>
<proteinExistence type="predicted"/>
<dbReference type="AlphaFoldDB" id="A0A5C6LQE1"/>
<feature type="domain" description="DUF5118" evidence="4">
    <location>
        <begin position="60"/>
        <end position="108"/>
    </location>
</feature>
<keyword evidence="5" id="KW-0482">Metalloprotease</keyword>
<keyword evidence="5" id="KW-0378">Hydrolase</keyword>
<evidence type="ECO:0000313" key="5">
    <source>
        <dbReference type="EMBL" id="TWV98853.1"/>
    </source>
</evidence>
<keyword evidence="5" id="KW-0645">Protease</keyword>
<dbReference type="SUPFAM" id="SSF55486">
    <property type="entry name" value="Metalloproteases ('zincins'), catalytic domain"/>
    <property type="match status" value="1"/>
</dbReference>
<reference evidence="5 6" key="1">
    <citation type="submission" date="2019-08" db="EMBL/GenBank/DDBJ databases">
        <title>Whole genome sequencing of chitin degrading bacteria Chitinophaga pinensis YS16.</title>
        <authorList>
            <person name="Singh R.P."/>
            <person name="Manchanda G."/>
            <person name="Maurya I.K."/>
            <person name="Joshi N.K."/>
            <person name="Srivastava A.K."/>
        </authorList>
    </citation>
    <scope>NUCLEOTIDE SEQUENCE [LARGE SCALE GENOMIC DNA]</scope>
    <source>
        <strain evidence="5 6">YS-16</strain>
    </source>
</reference>
<dbReference type="PANTHER" id="PTHR38478">
    <property type="entry name" value="PEPTIDASE M1A AND M12B"/>
    <property type="match status" value="1"/>
</dbReference>
<evidence type="ECO:0000259" key="3">
    <source>
        <dbReference type="Pfam" id="PF17148"/>
    </source>
</evidence>
<dbReference type="GO" id="GO:0006508">
    <property type="term" value="P:proteolysis"/>
    <property type="evidence" value="ECO:0007669"/>
    <property type="project" value="UniProtKB-KW"/>
</dbReference>
<dbReference type="EMBL" id="VOHS01000022">
    <property type="protein sequence ID" value="TWV98853.1"/>
    <property type="molecule type" value="Genomic_DNA"/>
</dbReference>
<evidence type="ECO:0000256" key="1">
    <source>
        <dbReference type="SAM" id="MobiDB-lite"/>
    </source>
</evidence>
<dbReference type="Proteomes" id="UP000318815">
    <property type="component" value="Unassembled WGS sequence"/>
</dbReference>
<dbReference type="PANTHER" id="PTHR38478:SF1">
    <property type="entry name" value="ZINC DEPENDENT METALLOPROTEASE DOMAIN LIPOPROTEIN"/>
    <property type="match status" value="1"/>
</dbReference>
<dbReference type="CDD" id="cd04276">
    <property type="entry name" value="ZnMc_MMP_like_2"/>
    <property type="match status" value="1"/>
</dbReference>
<dbReference type="InterPro" id="IPR033413">
    <property type="entry name" value="DUF5117"/>
</dbReference>
<dbReference type="Pfam" id="PF16313">
    <property type="entry name" value="DUF4953"/>
    <property type="match status" value="1"/>
</dbReference>
<dbReference type="InterPro" id="IPR033428">
    <property type="entry name" value="DUF5118"/>
</dbReference>
<evidence type="ECO:0000313" key="6">
    <source>
        <dbReference type="Proteomes" id="UP000318815"/>
    </source>
</evidence>
<dbReference type="InterPro" id="IPR032534">
    <property type="entry name" value="EcxA_zinc-bd"/>
</dbReference>
<dbReference type="Pfam" id="PF17148">
    <property type="entry name" value="DUF5117"/>
    <property type="match status" value="1"/>
</dbReference>
<evidence type="ECO:0000259" key="4">
    <source>
        <dbReference type="Pfam" id="PF17162"/>
    </source>
</evidence>
<protein>
    <submittedName>
        <fullName evidence="5">Zinc-dependent metalloprotease</fullName>
    </submittedName>
</protein>
<gene>
    <name evidence="5" type="ORF">FEF09_19630</name>
</gene>
<dbReference type="Gene3D" id="3.40.390.10">
    <property type="entry name" value="Collagenase (Catalytic Domain)"/>
    <property type="match status" value="1"/>
</dbReference>
<feature type="region of interest" description="Disordered" evidence="1">
    <location>
        <begin position="30"/>
        <end position="60"/>
    </location>
</feature>
<dbReference type="InterPro" id="IPR034032">
    <property type="entry name" value="Zn_MMP-like_bac"/>
</dbReference>
<sequence>MKKNTIRTVATTAGTLLLILSINTMSIAQKRKKTQQEPIPAKDSTARPPMPAKSGPKTAPKKFSEVITSAAVADSGLFNIYKQDDKVFFEIADSLLGRDILVVNRISKSAAGLRAAMMGYSGDEIGENVIRFEKGPNNRIFLKNISYSEISRDSSQPMFNAVMNSNIQPIAAAFDIKAFSEKGKSTVIDLTEYIQGDNDIFFFDSRVKGMFKLGAVQQDKSYIVDVKSYPINTEIKTVKTYSKSGGQAGPGMPVQGGNATLELNSSMILLPSVPMKARYFDPRVGYFTTSVTDFDLDPQGVKRLSMVTRWRLEPKPEDLDRYKRGELVEPLKPIIFYIDPATPKKWVPYLIQGVNDWQAAFEKAGFKNAVVAKVAPTREEDSTWSLEDARFSAIVYKPSDIPNASGPHIHDPRSGEIMESHINWYHNVMRLLRNWYFIQCAPNDPRARKMQFDDQLMGELIRFVSSHEVGHTLGLRHNFGSSSTYPTEKLRDKAWTKENGFAASIMDYARFNYVAQPEDGISGTDLYPRINFYDKWAIEWGYKLIPDATTADAEKAVLNKWTVEKLKEKKYWFGTEMNPDDPRSQNEDLGDNAMKSGVYGIKNLQRIMPNLLTWTKEENEGYGNLTELYREVNTQFGRYLGHVAKNIGGIYETPKTVEQEGGVYEAVPKAIQLEAVQFLNDQVFTTPKWLLDKDILSRTGNNATTIVGARQTPVLDRILSANTLVKLINNEANDGAGSYQATAFLNDVKKGIFSEVYSRKNIDVFRRNLQKSYVDHVIQLLASKDQSSMGGMIIMFGPAPADPTKSDVSSIARAHLVSLRTDIRAAAATIQDPLSRYHLSDLAERISQALEPK</sequence>
<name>A0A5C6LQE1_9BACT</name>
<dbReference type="InterPro" id="IPR024079">
    <property type="entry name" value="MetalloPept_cat_dom_sf"/>
</dbReference>
<keyword evidence="6" id="KW-1185">Reference proteome</keyword>
<accession>A0A5C6LQE1</accession>
<dbReference type="OrthoDB" id="9776599at2"/>
<dbReference type="GO" id="GO:0008237">
    <property type="term" value="F:metallopeptidase activity"/>
    <property type="evidence" value="ECO:0007669"/>
    <property type="project" value="UniProtKB-KW"/>
</dbReference>
<dbReference type="RefSeq" id="WP_146306684.1">
    <property type="nucleotide sequence ID" value="NZ_VOHS01000022.1"/>
</dbReference>
<organism evidence="5 6">
    <name type="scientific">Chitinophaga pinensis</name>
    <dbReference type="NCBI Taxonomy" id="79329"/>
    <lineage>
        <taxon>Bacteria</taxon>
        <taxon>Pseudomonadati</taxon>
        <taxon>Bacteroidota</taxon>
        <taxon>Chitinophagia</taxon>
        <taxon>Chitinophagales</taxon>
        <taxon>Chitinophagaceae</taxon>
        <taxon>Chitinophaga</taxon>
    </lineage>
</organism>
<evidence type="ECO:0000259" key="2">
    <source>
        <dbReference type="Pfam" id="PF16313"/>
    </source>
</evidence>
<feature type="domain" description="DUF5117" evidence="3">
    <location>
        <begin position="122"/>
        <end position="315"/>
    </location>
</feature>
<comment type="caution">
    <text evidence="5">The sequence shown here is derived from an EMBL/GenBank/DDBJ whole genome shotgun (WGS) entry which is preliminary data.</text>
</comment>